<feature type="region of interest" description="Disordered" evidence="1">
    <location>
        <begin position="49"/>
        <end position="77"/>
    </location>
</feature>
<dbReference type="EMBL" id="JBHUMZ010000016">
    <property type="protein sequence ID" value="MFD2638300.1"/>
    <property type="molecule type" value="Genomic_DNA"/>
</dbReference>
<sequence length="90" mass="10383">MSWKSVEMQVALPRVVDAAHLQEQYNQRGQTLQTHLAQTNQSEELLRRKQVQKTNSDNSASNDLNRHNKQQENIQLGTHPFLGKLYDLKG</sequence>
<gene>
    <name evidence="2" type="ORF">ACFSW4_05445</name>
</gene>
<organism evidence="2 3">
    <name type="scientific">Piscibacillus salipiscarius</name>
    <dbReference type="NCBI Taxonomy" id="299480"/>
    <lineage>
        <taxon>Bacteria</taxon>
        <taxon>Bacillati</taxon>
        <taxon>Bacillota</taxon>
        <taxon>Bacilli</taxon>
        <taxon>Bacillales</taxon>
        <taxon>Bacillaceae</taxon>
        <taxon>Piscibacillus</taxon>
    </lineage>
</organism>
<keyword evidence="3" id="KW-1185">Reference proteome</keyword>
<evidence type="ECO:0000256" key="1">
    <source>
        <dbReference type="SAM" id="MobiDB-lite"/>
    </source>
</evidence>
<comment type="caution">
    <text evidence="2">The sequence shown here is derived from an EMBL/GenBank/DDBJ whole genome shotgun (WGS) entry which is preliminary data.</text>
</comment>
<evidence type="ECO:0000313" key="3">
    <source>
        <dbReference type="Proteomes" id="UP001597452"/>
    </source>
</evidence>
<evidence type="ECO:0000313" key="2">
    <source>
        <dbReference type="EMBL" id="MFD2638300.1"/>
    </source>
</evidence>
<reference evidence="3" key="1">
    <citation type="journal article" date="2019" name="Int. J. Syst. Evol. Microbiol.">
        <title>The Global Catalogue of Microorganisms (GCM) 10K type strain sequencing project: providing services to taxonomists for standard genome sequencing and annotation.</title>
        <authorList>
            <consortium name="The Broad Institute Genomics Platform"/>
            <consortium name="The Broad Institute Genome Sequencing Center for Infectious Disease"/>
            <person name="Wu L."/>
            <person name="Ma J."/>
        </authorList>
    </citation>
    <scope>NUCLEOTIDE SEQUENCE [LARGE SCALE GENOMIC DNA]</scope>
    <source>
        <strain evidence="3">TISTR 1571</strain>
    </source>
</reference>
<name>A0ABW5Q8Q1_9BACI</name>
<protein>
    <submittedName>
        <fullName evidence="2">Uncharacterized protein</fullName>
    </submittedName>
</protein>
<feature type="compositionally biased region" description="Polar residues" evidence="1">
    <location>
        <begin position="52"/>
        <end position="63"/>
    </location>
</feature>
<proteinExistence type="predicted"/>
<accession>A0ABW5Q8Q1</accession>
<dbReference type="RefSeq" id="WP_054751476.1">
    <property type="nucleotide sequence ID" value="NZ_JBHUMZ010000016.1"/>
</dbReference>
<dbReference type="Proteomes" id="UP001597452">
    <property type="component" value="Unassembled WGS sequence"/>
</dbReference>